<organism evidence="11 12">
    <name type="scientific">Hymenobacter nitidus</name>
    <dbReference type="NCBI Taxonomy" id="2880929"/>
    <lineage>
        <taxon>Bacteria</taxon>
        <taxon>Pseudomonadati</taxon>
        <taxon>Bacteroidota</taxon>
        <taxon>Cytophagia</taxon>
        <taxon>Cytophagales</taxon>
        <taxon>Hymenobacteraceae</taxon>
        <taxon>Hymenobacter</taxon>
    </lineage>
</organism>
<feature type="transmembrane region" description="Helical" evidence="6">
    <location>
        <begin position="422"/>
        <end position="442"/>
    </location>
</feature>
<evidence type="ECO:0000256" key="4">
    <source>
        <dbReference type="ARBA" id="ARBA00022989"/>
    </source>
</evidence>
<feature type="transmembrane region" description="Helical" evidence="6">
    <location>
        <begin position="335"/>
        <end position="363"/>
    </location>
</feature>
<dbReference type="Gene3D" id="2.160.20.120">
    <property type="match status" value="1"/>
</dbReference>
<dbReference type="InterPro" id="IPR007168">
    <property type="entry name" value="Phageshock_PspC_N"/>
</dbReference>
<evidence type="ECO:0000256" key="3">
    <source>
        <dbReference type="ARBA" id="ARBA00022692"/>
    </source>
</evidence>
<evidence type="ECO:0000256" key="5">
    <source>
        <dbReference type="ARBA" id="ARBA00023136"/>
    </source>
</evidence>
<feature type="transmembrane region" description="Helical" evidence="6">
    <location>
        <begin position="383"/>
        <end position="410"/>
    </location>
</feature>
<evidence type="ECO:0000313" key="11">
    <source>
        <dbReference type="EMBL" id="MCB2377366.1"/>
    </source>
</evidence>
<name>A0ABS8AAE5_9BACT</name>
<dbReference type="InterPro" id="IPR054319">
    <property type="entry name" value="PspC-rel_ToastRack"/>
</dbReference>
<dbReference type="Pfam" id="PF22571">
    <property type="entry name" value="LiaI-LiaF-TM_PspC"/>
    <property type="match status" value="1"/>
</dbReference>
<evidence type="ECO:0000259" key="9">
    <source>
        <dbReference type="Pfam" id="PF22571"/>
    </source>
</evidence>
<evidence type="ECO:0000313" key="12">
    <source>
        <dbReference type="Proteomes" id="UP001165297"/>
    </source>
</evidence>
<dbReference type="InterPro" id="IPR021255">
    <property type="entry name" value="DUF2807"/>
</dbReference>
<evidence type="ECO:0000259" key="7">
    <source>
        <dbReference type="Pfam" id="PF04024"/>
    </source>
</evidence>
<dbReference type="Pfam" id="PF22744">
    <property type="entry name" value="Toast-rack_PspC-Cterm"/>
    <property type="match status" value="1"/>
</dbReference>
<evidence type="ECO:0000259" key="8">
    <source>
        <dbReference type="Pfam" id="PF10988"/>
    </source>
</evidence>
<accession>A0ABS8AAE5</accession>
<feature type="transmembrane region" description="Helical" evidence="6">
    <location>
        <begin position="137"/>
        <end position="159"/>
    </location>
</feature>
<dbReference type="Proteomes" id="UP001165297">
    <property type="component" value="Unassembled WGS sequence"/>
</dbReference>
<gene>
    <name evidence="11" type="ORF">LGH70_07230</name>
</gene>
<evidence type="ECO:0000259" key="10">
    <source>
        <dbReference type="Pfam" id="PF22744"/>
    </source>
</evidence>
<feature type="transmembrane region" description="Helical" evidence="6">
    <location>
        <begin position="242"/>
        <end position="268"/>
    </location>
</feature>
<dbReference type="RefSeq" id="WP_226184188.1">
    <property type="nucleotide sequence ID" value="NZ_JAJADQ010000003.1"/>
</dbReference>
<feature type="transmembrane region" description="Helical" evidence="6">
    <location>
        <begin position="179"/>
        <end position="198"/>
    </location>
</feature>
<evidence type="ECO:0000256" key="2">
    <source>
        <dbReference type="ARBA" id="ARBA00022475"/>
    </source>
</evidence>
<keyword evidence="3 6" id="KW-0812">Transmembrane</keyword>
<feature type="domain" description="Phage shock protein PspC N-terminal" evidence="7">
    <location>
        <begin position="214"/>
        <end position="271"/>
    </location>
</feature>
<feature type="domain" description="Phage shock protein PspC N-terminal" evidence="7">
    <location>
        <begin position="126"/>
        <end position="200"/>
    </location>
</feature>
<keyword evidence="12" id="KW-1185">Reference proteome</keyword>
<feature type="domain" description="PspC-related transmembrane region" evidence="9">
    <location>
        <begin position="308"/>
        <end position="446"/>
    </location>
</feature>
<evidence type="ECO:0000256" key="1">
    <source>
        <dbReference type="ARBA" id="ARBA00004162"/>
    </source>
</evidence>
<keyword evidence="4 6" id="KW-1133">Transmembrane helix</keyword>
<dbReference type="Pfam" id="PF10988">
    <property type="entry name" value="DUF2807"/>
    <property type="match status" value="1"/>
</dbReference>
<dbReference type="PANTHER" id="PTHR33885:SF3">
    <property type="entry name" value="PHAGE SHOCK PROTEIN C"/>
    <property type="match status" value="1"/>
</dbReference>
<protein>
    <submittedName>
        <fullName evidence="11">PspC domain-containing protein</fullName>
    </submittedName>
</protein>
<dbReference type="Pfam" id="PF04024">
    <property type="entry name" value="PspC"/>
    <property type="match status" value="2"/>
</dbReference>
<reference evidence="11" key="1">
    <citation type="submission" date="2021-10" db="EMBL/GenBank/DDBJ databases">
        <authorList>
            <person name="Dean J.D."/>
            <person name="Kim M.K."/>
            <person name="Newey C.N."/>
            <person name="Stoker T.S."/>
            <person name="Thompson D.W."/>
            <person name="Grose J.H."/>
        </authorList>
    </citation>
    <scope>NUCLEOTIDE SEQUENCE</scope>
    <source>
        <strain evidence="11">BT635</strain>
    </source>
</reference>
<keyword evidence="5 6" id="KW-0472">Membrane</keyword>
<dbReference type="InterPro" id="IPR054321">
    <property type="entry name" value="PspC-rel_TM"/>
</dbReference>
<feature type="transmembrane region" description="Helical" evidence="6">
    <location>
        <begin position="219"/>
        <end position="236"/>
    </location>
</feature>
<keyword evidence="2" id="KW-1003">Cell membrane</keyword>
<sequence>MKKNISINLQGLIFHIEEDGYDVLSRYLAEVRAHFSGYRGHEEIVADIEARIAELFAARTSATKQVITLTDVQEMVGKMGRVSDFQSADEAEEEEEALAGGPEVYTSYAKAAGATASATATDTEPKRLYRDMAHRKIAGVAAGIARYFAVNPLWIRLGFLTLLLLPPVAFDNHNGHNDFGGNLSGFSLLVYIILWIALPKRYDTISAEDDPTFKKLYRDTDTGKVGGVSAGLAAYFKVDVVLIRVLFVAFVFAGGFAIPLYIALWILLPEAKTVSDRMRMRGDALTLSSLDSNLRSNPDGDPEVGGNNRPVGTFLENFFRNVRPLLNFIGSALRIFIGVMMTIVGFGFLLTLLITLGIGLGLIPESQNFVIGDITASVLMNTVPTWALLAFFLLTAIPALAMMLAGLGLLLRRSILSRTANLTMFGLWLLGVVGVSVAMTQISRNFQEEAQASQTQRFAGFGASPSLYLDARSVDRGSDQWVNVKLAPADSGAAVEVEKIFSASGITEEEARQTAVSTIAYSVRQSNDSTLLFDDHFSFRAGAKFRGQDLDVLVRLPRDKTFRLSRDFSYMLNDENFVNDQKPNDPENHRYRLRGNQLECIGCTGEDLEDDFSRFEDEEEEAAEADSTDTTVNVDADGESYRIRVDTDDDEDGNVGVDIDIDDKGFSADPSRYGTGRRSFDVQGFRSIEASGAYRVYVRQGPEFKVDAAGSDRDLRNLRVETNGDELMIRTRDRNSFMPSLSFNRKPVLIRVQMPDLTNLDLNGACEANVAGFKDQALRVEQSGACFAKLNVNVPRLDLDLNGACRADLRGSATDLNVESSGACSVQALRMTTQTADFDLAGMSKARVNVANRLRAELSGASRVEYAGSPSRIQKDLSGSSRVVRLKGNDTNE</sequence>
<evidence type="ECO:0000256" key="6">
    <source>
        <dbReference type="SAM" id="Phobius"/>
    </source>
</evidence>
<dbReference type="EMBL" id="JAJADQ010000003">
    <property type="protein sequence ID" value="MCB2377366.1"/>
    <property type="molecule type" value="Genomic_DNA"/>
</dbReference>
<feature type="domain" description="PspC-related ToastRack" evidence="10">
    <location>
        <begin position="480"/>
        <end position="604"/>
    </location>
</feature>
<comment type="subcellular location">
    <subcellularLocation>
        <location evidence="1">Cell membrane</location>
        <topology evidence="1">Single-pass membrane protein</topology>
    </subcellularLocation>
</comment>
<proteinExistence type="predicted"/>
<dbReference type="PANTHER" id="PTHR33885">
    <property type="entry name" value="PHAGE SHOCK PROTEIN C"/>
    <property type="match status" value="1"/>
</dbReference>
<feature type="domain" description="Putative auto-transporter adhesin head GIN" evidence="8">
    <location>
        <begin position="685"/>
        <end position="870"/>
    </location>
</feature>
<comment type="caution">
    <text evidence="11">The sequence shown here is derived from an EMBL/GenBank/DDBJ whole genome shotgun (WGS) entry which is preliminary data.</text>
</comment>
<dbReference type="InterPro" id="IPR052027">
    <property type="entry name" value="PspC"/>
</dbReference>